<sequence length="84" mass="8951">MTAMVATWGNSVDVATITSLLGADKAAEEAEAERLGPPPTPESLPAQPRALPAPGWVVPGRKQRELEDEMRSSGGTRDKKQARL</sequence>
<comment type="caution">
    <text evidence="2">The sequence shown here is derived from an EMBL/GenBank/DDBJ whole genome shotgun (WGS) entry which is preliminary data.</text>
</comment>
<reference evidence="2 3" key="1">
    <citation type="submission" date="2020-08" db="EMBL/GenBank/DDBJ databases">
        <title>Genomic Encyclopedia of Type Strains, Phase IV (KMG-IV): sequencing the most valuable type-strain genomes for metagenomic binning, comparative biology and taxonomic classification.</title>
        <authorList>
            <person name="Goeker M."/>
        </authorList>
    </citation>
    <scope>NUCLEOTIDE SEQUENCE [LARGE SCALE GENOMIC DNA]</scope>
    <source>
        <strain evidence="2 3">DSM 17454</strain>
    </source>
</reference>
<dbReference type="Proteomes" id="UP000532373">
    <property type="component" value="Unassembled WGS sequence"/>
</dbReference>
<dbReference type="RefSeq" id="WP_184772947.1">
    <property type="nucleotide sequence ID" value="NZ_JACHGI010000017.1"/>
</dbReference>
<dbReference type="AlphaFoldDB" id="A0A8E2BFH8"/>
<evidence type="ECO:0000313" key="2">
    <source>
        <dbReference type="EMBL" id="MBB6469494.1"/>
    </source>
</evidence>
<gene>
    <name evidence="2" type="ORF">HNQ96_005384</name>
</gene>
<feature type="region of interest" description="Disordered" evidence="1">
    <location>
        <begin position="25"/>
        <end position="84"/>
    </location>
</feature>
<protein>
    <submittedName>
        <fullName evidence="2">Uncharacterized protein</fullName>
    </submittedName>
</protein>
<name>A0A8E2BFH8_9HYPH</name>
<organism evidence="2 3">
    <name type="scientific">Aminobacter carboxidus</name>
    <dbReference type="NCBI Taxonomy" id="376165"/>
    <lineage>
        <taxon>Bacteria</taxon>
        <taxon>Pseudomonadati</taxon>
        <taxon>Pseudomonadota</taxon>
        <taxon>Alphaproteobacteria</taxon>
        <taxon>Hyphomicrobiales</taxon>
        <taxon>Phyllobacteriaceae</taxon>
        <taxon>Aminobacter</taxon>
    </lineage>
</organism>
<feature type="compositionally biased region" description="Basic and acidic residues" evidence="1">
    <location>
        <begin position="25"/>
        <end position="34"/>
    </location>
</feature>
<dbReference type="EMBL" id="JACHGI010000017">
    <property type="protein sequence ID" value="MBB6469494.1"/>
    <property type="molecule type" value="Genomic_DNA"/>
</dbReference>
<evidence type="ECO:0000313" key="3">
    <source>
        <dbReference type="Proteomes" id="UP000532373"/>
    </source>
</evidence>
<proteinExistence type="predicted"/>
<evidence type="ECO:0000256" key="1">
    <source>
        <dbReference type="SAM" id="MobiDB-lite"/>
    </source>
</evidence>
<feature type="compositionally biased region" description="Basic and acidic residues" evidence="1">
    <location>
        <begin position="62"/>
        <end position="84"/>
    </location>
</feature>
<accession>A0A8E2BFH8</accession>